<dbReference type="Proteomes" id="UP001213681">
    <property type="component" value="Unassembled WGS sequence"/>
</dbReference>
<evidence type="ECO:0000256" key="1">
    <source>
        <dbReference type="ARBA" id="ARBA00004141"/>
    </source>
</evidence>
<feature type="transmembrane region" description="Helical" evidence="7">
    <location>
        <begin position="14"/>
        <end position="33"/>
    </location>
</feature>
<feature type="transmembrane region" description="Helical" evidence="7">
    <location>
        <begin position="45"/>
        <end position="67"/>
    </location>
</feature>
<keyword evidence="5 7" id="KW-0472">Membrane</keyword>
<accession>A0AAD6G401</accession>
<organism evidence="8 9">
    <name type="scientific">Penicillium daleae</name>
    <dbReference type="NCBI Taxonomy" id="63821"/>
    <lineage>
        <taxon>Eukaryota</taxon>
        <taxon>Fungi</taxon>
        <taxon>Dikarya</taxon>
        <taxon>Ascomycota</taxon>
        <taxon>Pezizomycotina</taxon>
        <taxon>Eurotiomycetes</taxon>
        <taxon>Eurotiomycetidae</taxon>
        <taxon>Eurotiales</taxon>
        <taxon>Aspergillaceae</taxon>
        <taxon>Penicillium</taxon>
    </lineage>
</organism>
<sequence>MLTLSSTVGKTGHYYPWAVLSALLTAIGAGLLSTVHAHTALVRPIMYQFIAGFGRCCGMQTPLIVAIQNALPPERVALGTCLADFGQTFGGSLFLNFANLDFDDGLKKVSTKAVISGGATSFRNVVSSQELPGVLSAYSTATGQTFYLSVGASAATFFFTFGMGWQKIKTKRDAQVENETNVESGTWHSWVIFNNSLYSYFQIYP</sequence>
<dbReference type="GO" id="GO:0005886">
    <property type="term" value="C:plasma membrane"/>
    <property type="evidence" value="ECO:0007669"/>
    <property type="project" value="TreeGrafter"/>
</dbReference>
<keyword evidence="3 7" id="KW-0812">Transmembrane</keyword>
<reference evidence="8" key="1">
    <citation type="submission" date="2022-12" db="EMBL/GenBank/DDBJ databases">
        <authorList>
            <person name="Petersen C."/>
        </authorList>
    </citation>
    <scope>NUCLEOTIDE SEQUENCE</scope>
    <source>
        <strain evidence="8">IBT 16125</strain>
    </source>
</reference>
<dbReference type="EMBL" id="JAPVEA010000005">
    <property type="protein sequence ID" value="KAJ5454137.1"/>
    <property type="molecule type" value="Genomic_DNA"/>
</dbReference>
<evidence type="ECO:0000313" key="9">
    <source>
        <dbReference type="Proteomes" id="UP001213681"/>
    </source>
</evidence>
<reference evidence="8" key="2">
    <citation type="journal article" date="2023" name="IMA Fungus">
        <title>Comparative genomic study of the Penicillium genus elucidates a diverse pangenome and 15 lateral gene transfer events.</title>
        <authorList>
            <person name="Petersen C."/>
            <person name="Sorensen T."/>
            <person name="Nielsen M.R."/>
            <person name="Sondergaard T.E."/>
            <person name="Sorensen J.L."/>
            <person name="Fitzpatrick D.A."/>
            <person name="Frisvad J.C."/>
            <person name="Nielsen K.L."/>
        </authorList>
    </citation>
    <scope>NUCLEOTIDE SEQUENCE</scope>
    <source>
        <strain evidence="8">IBT 16125</strain>
    </source>
</reference>
<dbReference type="SUPFAM" id="SSF103473">
    <property type="entry name" value="MFS general substrate transporter"/>
    <property type="match status" value="1"/>
</dbReference>
<protein>
    <submittedName>
        <fullName evidence="8">Major facilitator superfamily domaingeneral substrate transporter</fullName>
    </submittedName>
</protein>
<keyword evidence="9" id="KW-1185">Reference proteome</keyword>
<evidence type="ECO:0000256" key="2">
    <source>
        <dbReference type="ARBA" id="ARBA00007520"/>
    </source>
</evidence>
<evidence type="ECO:0000313" key="8">
    <source>
        <dbReference type="EMBL" id="KAJ5454137.1"/>
    </source>
</evidence>
<name>A0AAD6G401_9EURO</name>
<keyword evidence="6" id="KW-0325">Glycoprotein</keyword>
<evidence type="ECO:0000256" key="3">
    <source>
        <dbReference type="ARBA" id="ARBA00022692"/>
    </source>
</evidence>
<dbReference type="InterPro" id="IPR036259">
    <property type="entry name" value="MFS_trans_sf"/>
</dbReference>
<comment type="similarity">
    <text evidence="2">Belongs to the major facilitator superfamily. TCR/Tet family.</text>
</comment>
<evidence type="ECO:0000256" key="4">
    <source>
        <dbReference type="ARBA" id="ARBA00022989"/>
    </source>
</evidence>
<dbReference type="GO" id="GO:0022857">
    <property type="term" value="F:transmembrane transporter activity"/>
    <property type="evidence" value="ECO:0007669"/>
    <property type="project" value="TreeGrafter"/>
</dbReference>
<evidence type="ECO:0000256" key="5">
    <source>
        <dbReference type="ARBA" id="ARBA00023136"/>
    </source>
</evidence>
<evidence type="ECO:0000256" key="6">
    <source>
        <dbReference type="ARBA" id="ARBA00023180"/>
    </source>
</evidence>
<proteinExistence type="inferred from homology"/>
<comment type="subcellular location">
    <subcellularLocation>
        <location evidence="1">Membrane</location>
        <topology evidence="1">Multi-pass membrane protein</topology>
    </subcellularLocation>
</comment>
<comment type="caution">
    <text evidence="8">The sequence shown here is derived from an EMBL/GenBank/DDBJ whole genome shotgun (WGS) entry which is preliminary data.</text>
</comment>
<keyword evidence="4 7" id="KW-1133">Transmembrane helix</keyword>
<dbReference type="PANTHER" id="PTHR23501:SF193">
    <property type="entry name" value="MULTIDRUG TRANSPORTER, PUTATIVE (AFU_ORTHOLOGUE AFUA_8G00940)-RELATED"/>
    <property type="match status" value="1"/>
</dbReference>
<dbReference type="RefSeq" id="XP_056767093.1">
    <property type="nucleotide sequence ID" value="XM_056908475.1"/>
</dbReference>
<evidence type="ECO:0000256" key="7">
    <source>
        <dbReference type="SAM" id="Phobius"/>
    </source>
</evidence>
<dbReference type="PANTHER" id="PTHR23501">
    <property type="entry name" value="MAJOR FACILITATOR SUPERFAMILY"/>
    <property type="match status" value="1"/>
</dbReference>
<feature type="transmembrane region" description="Helical" evidence="7">
    <location>
        <begin position="146"/>
        <end position="165"/>
    </location>
</feature>
<dbReference type="GeneID" id="81598718"/>
<gene>
    <name evidence="8" type="ORF">N7458_005093</name>
</gene>
<dbReference type="AlphaFoldDB" id="A0AAD6G401"/>